<reference evidence="3" key="1">
    <citation type="submission" date="2021-05" db="EMBL/GenBank/DDBJ databases">
        <title>A free-living protist that lacks canonical eukaryotic 1 DNA replication and segregation systems.</title>
        <authorList>
            <person name="Salas-Leiva D.E."/>
            <person name="Tromer E.C."/>
            <person name="Curtis B.A."/>
            <person name="Jerlstrom-Hultqvist J."/>
            <person name="Kolisko M."/>
            <person name="Yi Z."/>
            <person name="Salas-Leiva J.S."/>
            <person name="Gallot-Lavallee L."/>
            <person name="Kops G.J.P.L."/>
            <person name="Archibald J.M."/>
            <person name="Simpson A.G.B."/>
            <person name="Roger A.J."/>
        </authorList>
    </citation>
    <scope>NUCLEOTIDE SEQUENCE</scope>
    <source>
        <strain evidence="3">BICM</strain>
    </source>
</reference>
<dbReference type="PANTHER" id="PTHR45923:SF2">
    <property type="entry name" value="PROTEIN SEY1"/>
    <property type="match status" value="1"/>
</dbReference>
<dbReference type="AlphaFoldDB" id="A0A8J6B4J8"/>
<protein>
    <submittedName>
        <fullName evidence="3">RHD3/Sey1</fullName>
    </submittedName>
</protein>
<dbReference type="InterPro" id="IPR046758">
    <property type="entry name" value="Sey1/RHD3-like_3HB"/>
</dbReference>
<keyword evidence="1" id="KW-0812">Transmembrane</keyword>
<evidence type="ECO:0000313" key="3">
    <source>
        <dbReference type="EMBL" id="KAG9392849.1"/>
    </source>
</evidence>
<dbReference type="Proteomes" id="UP000717585">
    <property type="component" value="Unassembled WGS sequence"/>
</dbReference>
<dbReference type="GO" id="GO:0005783">
    <property type="term" value="C:endoplasmic reticulum"/>
    <property type="evidence" value="ECO:0007669"/>
    <property type="project" value="TreeGrafter"/>
</dbReference>
<dbReference type="GO" id="GO:0016320">
    <property type="term" value="P:endoplasmic reticulum membrane fusion"/>
    <property type="evidence" value="ECO:0007669"/>
    <property type="project" value="TreeGrafter"/>
</dbReference>
<dbReference type="PANTHER" id="PTHR45923">
    <property type="entry name" value="PROTEIN SEY1"/>
    <property type="match status" value="1"/>
</dbReference>
<dbReference type="EMBL" id="JAHDYR010000031">
    <property type="protein sequence ID" value="KAG9392849.1"/>
    <property type="molecule type" value="Genomic_DNA"/>
</dbReference>
<dbReference type="InterPro" id="IPR008803">
    <property type="entry name" value="RHD3/Sey1"/>
</dbReference>
<keyword evidence="1" id="KW-0472">Membrane</keyword>
<evidence type="ECO:0000313" key="4">
    <source>
        <dbReference type="Proteomes" id="UP000717585"/>
    </source>
</evidence>
<keyword evidence="4" id="KW-1185">Reference proteome</keyword>
<evidence type="ECO:0000256" key="1">
    <source>
        <dbReference type="SAM" id="Phobius"/>
    </source>
</evidence>
<keyword evidence="1" id="KW-1133">Transmembrane helix</keyword>
<proteinExistence type="predicted"/>
<comment type="caution">
    <text evidence="3">The sequence shown here is derived from an EMBL/GenBank/DDBJ whole genome shotgun (WGS) entry which is preliminary data.</text>
</comment>
<accession>A0A8J6B4J8</accession>
<name>A0A8J6B4J8_9EUKA</name>
<organism evidence="3 4">
    <name type="scientific">Carpediemonas membranifera</name>
    <dbReference type="NCBI Taxonomy" id="201153"/>
    <lineage>
        <taxon>Eukaryota</taxon>
        <taxon>Metamonada</taxon>
        <taxon>Carpediemonas-like organisms</taxon>
        <taxon>Carpediemonas</taxon>
    </lineage>
</organism>
<sequence length="554" mass="61954">MQDKLRADFLELAEFDDYFLLDFKALSHFVFCPDKFKTDALALQEEFTGPAFEEVSHKLAGIPIDSLRAYFIELCTKIDLPSTQQIIAVYRTEQVKARCYQEFCDAIADDSATVTQVKESNGEAGTWADVIRVVAHLKAAFIKAVAEFDEVASRYSRPCYQLKRRELIEQLSLTAVTVTATATDVPGLLSTKRLDWMTQLLLADDRRFLHTRTAALVSEPFDRAWVRLVRATTPAAVPCTPSKLMPGGFTVLDAAARYLDQVIDRLFSVVVNELRSEMLDSNEVKAQCHVESLESYSVAISQMLDTVEERLRASGHTHVTQLGQIIVRRIGHAVSDRIDAEADGVLATLDDDMWTRLGDLRHRLLDDAKEVVEGVLQLDDYDFAIVVQNSDDAVNASAFRLTQSLVDKLKEIFATTFEFDRVGSEVRPRVWRPRDDIPGRYAAAKGLTTHLLEVVVYMLVDLINEKQALTIRAEQQEAQRAIPPWMWVLVAVTARRDIMAILTSSLVILLLLVAGAVFVVVVRPPAAMDAVGLARAKVLGKKQKVAEVTEKKET</sequence>
<feature type="transmembrane region" description="Helical" evidence="1">
    <location>
        <begin position="498"/>
        <end position="522"/>
    </location>
</feature>
<gene>
    <name evidence="3" type="ORF">J8273_5782</name>
</gene>
<feature type="domain" description="Sey1/RHD3-like three-helix bundle" evidence="2">
    <location>
        <begin position="267"/>
        <end position="460"/>
    </location>
</feature>
<evidence type="ECO:0000259" key="2">
    <source>
        <dbReference type="Pfam" id="PF20428"/>
    </source>
</evidence>
<dbReference type="GO" id="GO:0003924">
    <property type="term" value="F:GTPase activity"/>
    <property type="evidence" value="ECO:0007669"/>
    <property type="project" value="TreeGrafter"/>
</dbReference>
<dbReference type="Pfam" id="PF20428">
    <property type="entry name" value="Sey1_3HB"/>
    <property type="match status" value="1"/>
</dbReference>